<dbReference type="STRING" id="554343.AS194_05970"/>
<organism evidence="2 3">
    <name type="scientific">Psychrobacter piscatorii</name>
    <dbReference type="NCBI Taxonomy" id="554343"/>
    <lineage>
        <taxon>Bacteria</taxon>
        <taxon>Pseudomonadati</taxon>
        <taxon>Pseudomonadota</taxon>
        <taxon>Gammaproteobacteria</taxon>
        <taxon>Moraxellales</taxon>
        <taxon>Moraxellaceae</taxon>
        <taxon>Psychrobacter</taxon>
    </lineage>
</organism>
<evidence type="ECO:0000256" key="1">
    <source>
        <dbReference type="SAM" id="Phobius"/>
    </source>
</evidence>
<protein>
    <submittedName>
        <fullName evidence="2">Uncharacterized protein</fullName>
    </submittedName>
</protein>
<evidence type="ECO:0000313" key="3">
    <source>
        <dbReference type="Proteomes" id="UP000051202"/>
    </source>
</evidence>
<dbReference type="EMBL" id="LNDJ01000051">
    <property type="protein sequence ID" value="KRU23101.1"/>
    <property type="molecule type" value="Genomic_DNA"/>
</dbReference>
<proteinExistence type="predicted"/>
<feature type="transmembrane region" description="Helical" evidence="1">
    <location>
        <begin position="6"/>
        <end position="24"/>
    </location>
</feature>
<keyword evidence="1" id="KW-0812">Transmembrane</keyword>
<keyword evidence="1" id="KW-0472">Membrane</keyword>
<sequence length="157" mass="17954">MSKFEVLSLAISIIAAIISTISLVRTRELAKEQLELERVTAELSRLQIKSITEQKTEKTKPKFNVSLTKLGKTYNFYISNTGQGSAYNVHFELIDCEDSPLFDAELSEIFPYQEMKPSSRIKLLASLHMNSPSKYQSMVSWEDVSGKKYEEIFWTSL</sequence>
<evidence type="ECO:0000313" key="2">
    <source>
        <dbReference type="EMBL" id="KRU23101.1"/>
    </source>
</evidence>
<accession>A0A0T6DU65</accession>
<name>A0A0T6DU65_9GAMM</name>
<keyword evidence="3" id="KW-1185">Reference proteome</keyword>
<keyword evidence="1" id="KW-1133">Transmembrane helix</keyword>
<reference evidence="2 3" key="1">
    <citation type="submission" date="2015-11" db="EMBL/GenBank/DDBJ databases">
        <title>Permanent draft genome of Psychrobacter piscatorii LQ58.</title>
        <authorList>
            <person name="Zhou M."/>
            <person name="Dong B."/>
            <person name="Liu Q."/>
        </authorList>
    </citation>
    <scope>NUCLEOTIDE SEQUENCE [LARGE SCALE GENOMIC DNA]</scope>
    <source>
        <strain evidence="2 3">LQ58</strain>
    </source>
</reference>
<dbReference type="Proteomes" id="UP000051202">
    <property type="component" value="Unassembled WGS sequence"/>
</dbReference>
<dbReference type="AlphaFoldDB" id="A0A0T6DU65"/>
<comment type="caution">
    <text evidence="2">The sequence shown here is derived from an EMBL/GenBank/DDBJ whole genome shotgun (WGS) entry which is preliminary data.</text>
</comment>
<gene>
    <name evidence="2" type="ORF">AS194_05970</name>
</gene>
<dbReference type="RefSeq" id="WP_058024105.1">
    <property type="nucleotide sequence ID" value="NZ_LNDJ01000051.1"/>
</dbReference>